<evidence type="ECO:0000313" key="1">
    <source>
        <dbReference type="Proteomes" id="UP000887578"/>
    </source>
</evidence>
<reference evidence="2" key="1">
    <citation type="submission" date="2022-11" db="UniProtKB">
        <authorList>
            <consortium name="WormBaseParasite"/>
        </authorList>
    </citation>
    <scope>IDENTIFICATION</scope>
</reference>
<proteinExistence type="predicted"/>
<dbReference type="AlphaFoldDB" id="A0A914PBR0"/>
<organism evidence="1 2">
    <name type="scientific">Panagrolaimus davidi</name>
    <dbReference type="NCBI Taxonomy" id="227884"/>
    <lineage>
        <taxon>Eukaryota</taxon>
        <taxon>Metazoa</taxon>
        <taxon>Ecdysozoa</taxon>
        <taxon>Nematoda</taxon>
        <taxon>Chromadorea</taxon>
        <taxon>Rhabditida</taxon>
        <taxon>Tylenchina</taxon>
        <taxon>Panagrolaimomorpha</taxon>
        <taxon>Panagrolaimoidea</taxon>
        <taxon>Panagrolaimidae</taxon>
        <taxon>Panagrolaimus</taxon>
    </lineage>
</organism>
<sequence length="111" mass="12905">MTDNCILFQNAPKRRDCNECQKIIPAGHLEVVYQKFYHFDCFFKKKEIVCNKTIISIATEEYMDENEEPKTFVSLEDIDCIGGFNLRISDADLSKIREHLALAKGLFIFFS</sequence>
<name>A0A914PBR0_9BILA</name>
<dbReference type="Proteomes" id="UP000887578">
    <property type="component" value="Unplaced"/>
</dbReference>
<accession>A0A914PBR0</accession>
<evidence type="ECO:0000313" key="2">
    <source>
        <dbReference type="WBParaSite" id="PDA_v2.g15018.t1"/>
    </source>
</evidence>
<keyword evidence="1" id="KW-1185">Reference proteome</keyword>
<dbReference type="WBParaSite" id="PDA_v2.g15018.t1">
    <property type="protein sequence ID" value="PDA_v2.g15018.t1"/>
    <property type="gene ID" value="PDA_v2.g15018"/>
</dbReference>
<protein>
    <submittedName>
        <fullName evidence="2">PARP-type domain-containing protein</fullName>
    </submittedName>
</protein>